<dbReference type="Pfam" id="PF07853">
    <property type="entry name" value="DUF1648"/>
    <property type="match status" value="1"/>
</dbReference>
<dbReference type="PIRSF" id="PIRSF032908">
    <property type="entry name" value="UCP032908"/>
    <property type="match status" value="1"/>
</dbReference>
<proteinExistence type="predicted"/>
<feature type="transmembrane region" description="Helical" evidence="1">
    <location>
        <begin position="58"/>
        <end position="75"/>
    </location>
</feature>
<accession>A0ABT4DA33</accession>
<feature type="transmembrane region" description="Helical" evidence="1">
    <location>
        <begin position="188"/>
        <end position="207"/>
    </location>
</feature>
<feature type="transmembrane region" description="Helical" evidence="1">
    <location>
        <begin position="351"/>
        <end position="373"/>
    </location>
</feature>
<feature type="domain" description="DUF1648" evidence="2">
    <location>
        <begin position="149"/>
        <end position="194"/>
    </location>
</feature>
<dbReference type="Proteomes" id="UP001144612">
    <property type="component" value="Unassembled WGS sequence"/>
</dbReference>
<dbReference type="Pfam" id="PF19124">
    <property type="entry name" value="DUF5808"/>
    <property type="match status" value="1"/>
</dbReference>
<dbReference type="InterPro" id="IPR043831">
    <property type="entry name" value="DUF5808"/>
</dbReference>
<dbReference type="InterPro" id="IPR012867">
    <property type="entry name" value="DUF1648"/>
</dbReference>
<reference evidence="4" key="1">
    <citation type="submission" date="2022-12" db="EMBL/GenBank/DDBJ databases">
        <title>Clostridium sp. nov., isolated from industrial wastewater.</title>
        <authorList>
            <person name="Jiayan W."/>
        </authorList>
    </citation>
    <scope>NUCLEOTIDE SEQUENCE</scope>
    <source>
        <strain evidence="4">ZC22-4</strain>
    </source>
</reference>
<keyword evidence="1" id="KW-0812">Transmembrane</keyword>
<feature type="domain" description="DUF5808" evidence="3">
    <location>
        <begin position="327"/>
        <end position="351"/>
    </location>
</feature>
<comment type="caution">
    <text evidence="4">The sequence shown here is derived from an EMBL/GenBank/DDBJ whole genome shotgun (WGS) entry which is preliminary data.</text>
</comment>
<evidence type="ECO:0000259" key="2">
    <source>
        <dbReference type="Pfam" id="PF07853"/>
    </source>
</evidence>
<dbReference type="PANTHER" id="PTHR37810">
    <property type="entry name" value="IMMUNITY PROTEIN SDPI"/>
    <property type="match status" value="1"/>
</dbReference>
<keyword evidence="1" id="KW-0472">Membrane</keyword>
<evidence type="ECO:0000256" key="1">
    <source>
        <dbReference type="SAM" id="Phobius"/>
    </source>
</evidence>
<dbReference type="PANTHER" id="PTHR37810:SF9">
    <property type="entry name" value="MEMBRANE PROTEIN"/>
    <property type="match status" value="1"/>
</dbReference>
<organism evidence="4 5">
    <name type="scientific">Clostridium brassicae</name>
    <dbReference type="NCBI Taxonomy" id="2999072"/>
    <lineage>
        <taxon>Bacteria</taxon>
        <taxon>Bacillati</taxon>
        <taxon>Bacillota</taxon>
        <taxon>Clostridia</taxon>
        <taxon>Eubacteriales</taxon>
        <taxon>Clostridiaceae</taxon>
        <taxon>Clostridium</taxon>
    </lineage>
</organism>
<protein>
    <submittedName>
        <fullName evidence="4">DUF1648 domain-containing protein</fullName>
    </submittedName>
</protein>
<evidence type="ECO:0000259" key="3">
    <source>
        <dbReference type="Pfam" id="PF19124"/>
    </source>
</evidence>
<keyword evidence="5" id="KW-1185">Reference proteome</keyword>
<gene>
    <name evidence="4" type="ORF">OW729_11225</name>
</gene>
<feature type="transmembrane region" description="Helical" evidence="1">
    <location>
        <begin position="6"/>
        <end position="24"/>
    </location>
</feature>
<keyword evidence="1" id="KW-1133">Transmembrane helix</keyword>
<dbReference type="InterPro" id="IPR014574">
    <property type="entry name" value="UCP032908"/>
</dbReference>
<feature type="transmembrane region" description="Helical" evidence="1">
    <location>
        <begin position="81"/>
        <end position="99"/>
    </location>
</feature>
<sequence length="374" mass="43043">MDIKMIIINYVPVLLILFFLGIYMPNLTRKEIFFGIRIPEDMISTPEIIQFKKQYIKNYLLVCGLLLLVIVGAVIYSKNEIVFVIGIFIYLFVEMMVYYNTHKKVKEFKSQHNWEEGKREVLVVDTSFRSNKNGKILVSSLWFLVPIAIIIANIIIGYKVYPDLPNKLPLHWNSQGIVDTWVQKSPKVIFMLPVTEVGMLVVMYISYKVIGMSKVQINASNPGVSREQNRRFRYLWSGYIVFLSVFITLIFTFAQLTVLTVIKCTSDQMVIAIAIPTIIIIVASIVLSVMTGQGGSRIKISQDNKNEGYIDRNDDKYWKMGMFYVNKNDPAMIIEKRFGIGWTINFGNTKAILLFILLMIFIILSSVMSVWMAK</sequence>
<name>A0ABT4DA33_9CLOT</name>
<evidence type="ECO:0000313" key="5">
    <source>
        <dbReference type="Proteomes" id="UP001144612"/>
    </source>
</evidence>
<feature type="transmembrane region" description="Helical" evidence="1">
    <location>
        <begin position="136"/>
        <end position="158"/>
    </location>
</feature>
<evidence type="ECO:0000313" key="4">
    <source>
        <dbReference type="EMBL" id="MCY6959175.1"/>
    </source>
</evidence>
<feature type="transmembrane region" description="Helical" evidence="1">
    <location>
        <begin position="234"/>
        <end position="257"/>
    </location>
</feature>
<dbReference type="EMBL" id="JAPQFJ010000011">
    <property type="protein sequence ID" value="MCY6959175.1"/>
    <property type="molecule type" value="Genomic_DNA"/>
</dbReference>
<feature type="transmembrane region" description="Helical" evidence="1">
    <location>
        <begin position="269"/>
        <end position="290"/>
    </location>
</feature>
<dbReference type="RefSeq" id="WP_268061599.1">
    <property type="nucleotide sequence ID" value="NZ_JAPQFJ010000011.1"/>
</dbReference>